<keyword evidence="2 4" id="KW-0238">DNA-binding</keyword>
<comment type="caution">
    <text evidence="7">The sequence shown here is derived from an EMBL/GenBank/DDBJ whole genome shotgun (WGS) entry which is preliminary data.</text>
</comment>
<dbReference type="Gene3D" id="1.10.10.60">
    <property type="entry name" value="Homeodomain-like"/>
    <property type="match status" value="2"/>
</dbReference>
<dbReference type="PANTHER" id="PTHR30055">
    <property type="entry name" value="HTH-TYPE TRANSCRIPTIONAL REGULATOR RUTR"/>
    <property type="match status" value="1"/>
</dbReference>
<feature type="region of interest" description="Disordered" evidence="5">
    <location>
        <begin position="1"/>
        <end position="21"/>
    </location>
</feature>
<dbReference type="SUPFAM" id="SSF46689">
    <property type="entry name" value="Homeodomain-like"/>
    <property type="match status" value="2"/>
</dbReference>
<feature type="DNA-binding region" description="H-T-H motif" evidence="4">
    <location>
        <begin position="242"/>
        <end position="261"/>
    </location>
</feature>
<keyword evidence="3" id="KW-0804">Transcription</keyword>
<dbReference type="Pfam" id="PF00440">
    <property type="entry name" value="TetR_N"/>
    <property type="match status" value="2"/>
</dbReference>
<dbReference type="Gene3D" id="1.10.357.10">
    <property type="entry name" value="Tetracycline Repressor, domain 2"/>
    <property type="match status" value="2"/>
</dbReference>
<dbReference type="AlphaFoldDB" id="A0A542DGC1"/>
<dbReference type="PROSITE" id="PS01081">
    <property type="entry name" value="HTH_TETR_1"/>
    <property type="match status" value="1"/>
</dbReference>
<proteinExistence type="predicted"/>
<evidence type="ECO:0000256" key="3">
    <source>
        <dbReference type="ARBA" id="ARBA00023163"/>
    </source>
</evidence>
<dbReference type="EMBL" id="VFML01000001">
    <property type="protein sequence ID" value="TQJ02094.1"/>
    <property type="molecule type" value="Genomic_DNA"/>
</dbReference>
<evidence type="ECO:0000313" key="7">
    <source>
        <dbReference type="EMBL" id="TQJ02094.1"/>
    </source>
</evidence>
<protein>
    <submittedName>
        <fullName evidence="7">TetR family transcriptional regulator</fullName>
    </submittedName>
</protein>
<name>A0A542DGC1_AMYCI</name>
<dbReference type="GO" id="GO:0003700">
    <property type="term" value="F:DNA-binding transcription factor activity"/>
    <property type="evidence" value="ECO:0007669"/>
    <property type="project" value="TreeGrafter"/>
</dbReference>
<evidence type="ECO:0000259" key="6">
    <source>
        <dbReference type="PROSITE" id="PS50977"/>
    </source>
</evidence>
<dbReference type="PROSITE" id="PS50977">
    <property type="entry name" value="HTH_TETR_2"/>
    <property type="match status" value="2"/>
</dbReference>
<evidence type="ECO:0000256" key="5">
    <source>
        <dbReference type="SAM" id="MobiDB-lite"/>
    </source>
</evidence>
<evidence type="ECO:0000256" key="2">
    <source>
        <dbReference type="ARBA" id="ARBA00023125"/>
    </source>
</evidence>
<dbReference type="GO" id="GO:0000976">
    <property type="term" value="F:transcription cis-regulatory region binding"/>
    <property type="evidence" value="ECO:0007669"/>
    <property type="project" value="TreeGrafter"/>
</dbReference>
<dbReference type="SUPFAM" id="SSF48498">
    <property type="entry name" value="Tetracyclin repressor-like, C-terminal domain"/>
    <property type="match status" value="1"/>
</dbReference>
<evidence type="ECO:0000313" key="8">
    <source>
        <dbReference type="Proteomes" id="UP000320876"/>
    </source>
</evidence>
<dbReference type="Pfam" id="PF17918">
    <property type="entry name" value="TetR_C_15"/>
    <property type="match status" value="1"/>
</dbReference>
<gene>
    <name evidence="7" type="ORF">FB471_1811</name>
</gene>
<dbReference type="InterPro" id="IPR009057">
    <property type="entry name" value="Homeodomain-like_sf"/>
</dbReference>
<dbReference type="Proteomes" id="UP000320876">
    <property type="component" value="Unassembled WGS sequence"/>
</dbReference>
<evidence type="ECO:0000256" key="4">
    <source>
        <dbReference type="PROSITE-ProRule" id="PRU00335"/>
    </source>
</evidence>
<keyword evidence="8" id="KW-1185">Reference proteome</keyword>
<dbReference type="InterPro" id="IPR041669">
    <property type="entry name" value="TetR_C_15"/>
</dbReference>
<dbReference type="InterPro" id="IPR001647">
    <property type="entry name" value="HTH_TetR"/>
</dbReference>
<dbReference type="PRINTS" id="PR00455">
    <property type="entry name" value="HTHTETR"/>
</dbReference>
<feature type="compositionally biased region" description="Basic and acidic residues" evidence="5">
    <location>
        <begin position="204"/>
        <end position="220"/>
    </location>
</feature>
<accession>A0A542DGC1</accession>
<organism evidence="7 8">
    <name type="scientific">Amycolatopsis cihanbeyliensis</name>
    <dbReference type="NCBI Taxonomy" id="1128664"/>
    <lineage>
        <taxon>Bacteria</taxon>
        <taxon>Bacillati</taxon>
        <taxon>Actinomycetota</taxon>
        <taxon>Actinomycetes</taxon>
        <taxon>Pseudonocardiales</taxon>
        <taxon>Pseudonocardiaceae</taxon>
        <taxon>Amycolatopsis</taxon>
    </lineage>
</organism>
<feature type="region of interest" description="Disordered" evidence="5">
    <location>
        <begin position="199"/>
        <end position="220"/>
    </location>
</feature>
<feature type="DNA-binding region" description="H-T-H motif" evidence="4">
    <location>
        <begin position="45"/>
        <end position="64"/>
    </location>
</feature>
<sequence>MTVDARPIVSQPDTADRRKRPRDRKEQILWVAGALFLREGYHATSLGEVAAEVGISSTAIYRHFRSKHDLLVRVLFEGLELVEDRLTTLSAEQRTVDGFVRTLTALALDRRGVPALWQREVRNLGGADRGEVLRRLTRIVAALAALTRMARPELRREDAEFLGWCALSVLGSPSHHSVRLPRAEFESLLVTSITAALATSPWPPEREPPPAVRPDPERGGRRERLIAVATRLFHQRGYPAVGIEEIGVAAGITGPSVYHHFGGKAEILAAVLERGAEWTRHYTARSLAEGDTPAECLESLLGYYVAVTLEHPDLIGTLVSESIHLPRAQASRFRRVQRAGIEEWVRLLREVRPLDADQARVVVQAAIMMVNDVTRLASLRGRPHLAADLVAVGRAVLFPG</sequence>
<dbReference type="PANTHER" id="PTHR30055:SF234">
    <property type="entry name" value="HTH-TYPE TRANSCRIPTIONAL REGULATOR BETI"/>
    <property type="match status" value="1"/>
</dbReference>
<reference evidence="7 8" key="1">
    <citation type="submission" date="2019-06" db="EMBL/GenBank/DDBJ databases">
        <title>Sequencing the genomes of 1000 actinobacteria strains.</title>
        <authorList>
            <person name="Klenk H.-P."/>
        </authorList>
    </citation>
    <scope>NUCLEOTIDE SEQUENCE [LARGE SCALE GENOMIC DNA]</scope>
    <source>
        <strain evidence="7 8">DSM 45679</strain>
    </source>
</reference>
<evidence type="ECO:0000256" key="1">
    <source>
        <dbReference type="ARBA" id="ARBA00023015"/>
    </source>
</evidence>
<dbReference type="InterPro" id="IPR023772">
    <property type="entry name" value="DNA-bd_HTH_TetR-type_CS"/>
</dbReference>
<feature type="domain" description="HTH tetR-type" evidence="6">
    <location>
        <begin position="22"/>
        <end position="82"/>
    </location>
</feature>
<keyword evidence="1" id="KW-0805">Transcription regulation</keyword>
<dbReference type="InterPro" id="IPR050109">
    <property type="entry name" value="HTH-type_TetR-like_transc_reg"/>
</dbReference>
<dbReference type="InterPro" id="IPR036271">
    <property type="entry name" value="Tet_transcr_reg_TetR-rel_C_sf"/>
</dbReference>
<feature type="domain" description="HTH tetR-type" evidence="6">
    <location>
        <begin position="219"/>
        <end position="279"/>
    </location>
</feature>